<evidence type="ECO:0000313" key="7">
    <source>
        <dbReference type="EMBL" id="EGY18365.1"/>
    </source>
</evidence>
<feature type="zinc finger region" description="C3H1-type" evidence="4">
    <location>
        <begin position="258"/>
        <end position="286"/>
    </location>
</feature>
<feature type="compositionally biased region" description="Polar residues" evidence="5">
    <location>
        <begin position="131"/>
        <end position="145"/>
    </location>
</feature>
<dbReference type="KEGG" id="vda:VDAG_08699"/>
<keyword evidence="1 4" id="KW-0479">Metal-binding</keyword>
<dbReference type="eggNOG" id="KOG1492">
    <property type="taxonomic scope" value="Eukaryota"/>
</dbReference>
<dbReference type="GeneID" id="20710162"/>
<name>G2XEW7_VERDV</name>
<feature type="region of interest" description="Disordered" evidence="5">
    <location>
        <begin position="396"/>
        <end position="434"/>
    </location>
</feature>
<dbReference type="STRING" id="498257.G2XEW7"/>
<proteinExistence type="predicted"/>
<dbReference type="Pfam" id="PF00642">
    <property type="entry name" value="zf-CCCH"/>
    <property type="match status" value="1"/>
</dbReference>
<reference evidence="7 8" key="1">
    <citation type="submission" date="2008-03" db="EMBL/GenBank/DDBJ databases">
        <title>The Genome Sequence of Verticillium dahliae VdLs.17.</title>
        <authorList>
            <consortium name="The Broad Institute Genome Sequencing Platform"/>
            <person name="Ma L.-J.J."/>
            <person name="Klosterman S.J."/>
            <person name="Subbarao K."/>
            <person name="Dobinson K."/>
            <person name="Veronese P."/>
            <person name="Kang S."/>
            <person name="Gold S.E."/>
            <person name="Young S."/>
            <person name="Jaffe D."/>
            <person name="Gnerre S."/>
            <person name="Berlin A."/>
            <person name="Heiman D."/>
            <person name="Hepburn T."/>
            <person name="Sykes S."/>
            <person name="Alvarado L."/>
            <person name="Kodira C.D."/>
            <person name="Lander E."/>
            <person name="Galagan J."/>
            <person name="Nusbaum C."/>
            <person name="Birren B."/>
        </authorList>
    </citation>
    <scope>NUCLEOTIDE SEQUENCE [LARGE SCALE GENOMIC DNA]</scope>
    <source>
        <strain evidence="8">VdLs.17 / ATCC MYA-4575 / FGSC 10137</strain>
    </source>
</reference>
<sequence length="449" mass="48739">MSSEEQELLAKISRLAGKINRHKSQQSGAQSPTAHQPAHSSHNTYRSSSHHYHPYRGGRYGPAHRNRTLNSGSHTPTAEAQQASNAVISNASGSWVATTNRHNMQLINSNVFEEKTQKRTEAIEATRKQHLASQNAREASPLTSHLHQRQGPRVAAGFARANPQPNLTNAGQDHVIDIQGISFRVICNGSKLVKVAGTSSRTSPPHLGPTCSHLPGDLHSASATPKVAVVGGVQFRRSKNGNLYRQGVIKLHPHAGVKKVNVPCRMFSSTGSCPKGPNCRYIHNASKVAVCRDFLQKGKCANGEDCDLSHDLCPQRTPTCLHFIKGNCANHECPYAHNNVSPGALVCRPFGLYGFCEAGQECTERHVSECPDFSNTGVCKTKGCKLLHRERASVLRKAGEQQEEDADMSSDDDVADSDDVDSDEVDEFLGGDGEVDDAEVKAQSDFISF</sequence>
<dbReference type="HOGENOM" id="CLU_048898_0_0_1"/>
<feature type="domain" description="C3H1-type" evidence="6">
    <location>
        <begin position="258"/>
        <end position="286"/>
    </location>
</feature>
<evidence type="ECO:0000259" key="6">
    <source>
        <dbReference type="PROSITE" id="PS50103"/>
    </source>
</evidence>
<dbReference type="FunFam" id="4.10.1000.10:FF:000035">
    <property type="entry name" value="CCCH zinc finger protein, variant"/>
    <property type="match status" value="1"/>
</dbReference>
<dbReference type="Gene3D" id="4.10.1000.10">
    <property type="entry name" value="Zinc finger, CCCH-type"/>
    <property type="match status" value="2"/>
</dbReference>
<dbReference type="EMBL" id="DS572716">
    <property type="protein sequence ID" value="EGY18365.1"/>
    <property type="molecule type" value="Genomic_DNA"/>
</dbReference>
<feature type="compositionally biased region" description="Polar residues" evidence="5">
    <location>
        <begin position="68"/>
        <end position="83"/>
    </location>
</feature>
<dbReference type="SMART" id="SM00356">
    <property type="entry name" value="ZnF_C3H1"/>
    <property type="match status" value="4"/>
</dbReference>
<dbReference type="PANTHER" id="PTHR46156:SF1">
    <property type="entry name" value="ZINC FINGER CCCH DOMAIN-CONTAINING PROTEIN 3"/>
    <property type="match status" value="1"/>
</dbReference>
<dbReference type="OrthoDB" id="410307at2759"/>
<dbReference type="PANTHER" id="PTHR46156">
    <property type="entry name" value="CCCH ZINGC FINGER"/>
    <property type="match status" value="1"/>
</dbReference>
<feature type="compositionally biased region" description="Polar residues" evidence="5">
    <location>
        <begin position="25"/>
        <end position="47"/>
    </location>
</feature>
<evidence type="ECO:0000256" key="3">
    <source>
        <dbReference type="ARBA" id="ARBA00022833"/>
    </source>
</evidence>
<feature type="region of interest" description="Disordered" evidence="5">
    <location>
        <begin position="1"/>
        <end position="83"/>
    </location>
</feature>
<keyword evidence="2 4" id="KW-0863">Zinc-finger</keyword>
<accession>G2XEW7</accession>
<evidence type="ECO:0000313" key="8">
    <source>
        <dbReference type="Proteomes" id="UP000001611"/>
    </source>
</evidence>
<keyword evidence="3 4" id="KW-0862">Zinc</keyword>
<dbReference type="GO" id="GO:0005634">
    <property type="term" value="C:nucleus"/>
    <property type="evidence" value="ECO:0007669"/>
    <property type="project" value="TreeGrafter"/>
</dbReference>
<evidence type="ECO:0000256" key="4">
    <source>
        <dbReference type="PROSITE-ProRule" id="PRU00723"/>
    </source>
</evidence>
<feature type="compositionally biased region" description="Basic residues" evidence="5">
    <location>
        <begin position="48"/>
        <end position="67"/>
    </location>
</feature>
<dbReference type="InParanoid" id="G2XEW7"/>
<dbReference type="PROSITE" id="PS50103">
    <property type="entry name" value="ZF_C3H1"/>
    <property type="match status" value="3"/>
</dbReference>
<organism evidence="7 8">
    <name type="scientific">Verticillium dahliae (strain VdLs.17 / ATCC MYA-4575 / FGSC 10137)</name>
    <name type="common">Verticillium wilt</name>
    <dbReference type="NCBI Taxonomy" id="498257"/>
    <lineage>
        <taxon>Eukaryota</taxon>
        <taxon>Fungi</taxon>
        <taxon>Dikarya</taxon>
        <taxon>Ascomycota</taxon>
        <taxon>Pezizomycotina</taxon>
        <taxon>Sordariomycetes</taxon>
        <taxon>Hypocreomycetidae</taxon>
        <taxon>Glomerellales</taxon>
        <taxon>Plectosphaerellaceae</taxon>
        <taxon>Verticillium</taxon>
    </lineage>
</organism>
<protein>
    <submittedName>
        <fullName evidence="7">CCCH zinc finger protein</fullName>
    </submittedName>
</protein>
<dbReference type="AlphaFoldDB" id="G2XEW7"/>
<feature type="compositionally biased region" description="Acidic residues" evidence="5">
    <location>
        <begin position="401"/>
        <end position="434"/>
    </location>
</feature>
<feature type="domain" description="C3H1-type" evidence="6">
    <location>
        <begin position="314"/>
        <end position="340"/>
    </location>
</feature>
<feature type="region of interest" description="Disordered" evidence="5">
    <location>
        <begin position="126"/>
        <end position="145"/>
    </location>
</feature>
<evidence type="ECO:0000256" key="1">
    <source>
        <dbReference type="ARBA" id="ARBA00022723"/>
    </source>
</evidence>
<gene>
    <name evidence="7" type="ORF">VDAG_08699</name>
</gene>
<feature type="domain" description="C3H1-type" evidence="6">
    <location>
        <begin position="290"/>
        <end position="313"/>
    </location>
</feature>
<dbReference type="InterPro" id="IPR036855">
    <property type="entry name" value="Znf_CCCH_sf"/>
</dbReference>
<feature type="zinc finger region" description="C3H1-type" evidence="4">
    <location>
        <begin position="314"/>
        <end position="340"/>
    </location>
</feature>
<feature type="zinc finger region" description="C3H1-type" evidence="4">
    <location>
        <begin position="290"/>
        <end position="313"/>
    </location>
</feature>
<dbReference type="OMA" id="CKRFTST"/>
<evidence type="ECO:0000256" key="2">
    <source>
        <dbReference type="ARBA" id="ARBA00022771"/>
    </source>
</evidence>
<dbReference type="InterPro" id="IPR000571">
    <property type="entry name" value="Znf_CCCH"/>
</dbReference>
<dbReference type="Gene3D" id="6.10.250.3220">
    <property type="match status" value="1"/>
</dbReference>
<evidence type="ECO:0000256" key="5">
    <source>
        <dbReference type="SAM" id="MobiDB-lite"/>
    </source>
</evidence>
<keyword evidence="8" id="KW-1185">Reference proteome</keyword>
<dbReference type="SUPFAM" id="SSF90229">
    <property type="entry name" value="CCCH zinc finger"/>
    <property type="match status" value="3"/>
</dbReference>
<dbReference type="RefSeq" id="XP_009649311.1">
    <property type="nucleotide sequence ID" value="XM_009651016.1"/>
</dbReference>
<dbReference type="Proteomes" id="UP000001611">
    <property type="component" value="Chromosome 1"/>
</dbReference>
<dbReference type="GO" id="GO:0008270">
    <property type="term" value="F:zinc ion binding"/>
    <property type="evidence" value="ECO:0007669"/>
    <property type="project" value="UniProtKB-KW"/>
</dbReference>